<gene>
    <name evidence="4" type="ORF">CHR90_06050</name>
</gene>
<accession>A0A255XTI9</accession>
<proteinExistence type="predicted"/>
<feature type="domain" description="D-isomer specific 2-hydroxyacid dehydrogenase NAD-binding" evidence="3">
    <location>
        <begin position="105"/>
        <end position="275"/>
    </location>
</feature>
<dbReference type="Gene3D" id="3.40.50.720">
    <property type="entry name" value="NAD(P)-binding Rossmann-like Domain"/>
    <property type="match status" value="2"/>
</dbReference>
<keyword evidence="5" id="KW-1185">Reference proteome</keyword>
<keyword evidence="2" id="KW-0520">NAD</keyword>
<dbReference type="GO" id="GO:0016491">
    <property type="term" value="F:oxidoreductase activity"/>
    <property type="evidence" value="ECO:0007669"/>
    <property type="project" value="UniProtKB-KW"/>
</dbReference>
<evidence type="ECO:0000256" key="2">
    <source>
        <dbReference type="ARBA" id="ARBA00023027"/>
    </source>
</evidence>
<dbReference type="OrthoDB" id="9787219at2"/>
<dbReference type="Pfam" id="PF02826">
    <property type="entry name" value="2-Hacid_dh_C"/>
    <property type="match status" value="1"/>
</dbReference>
<dbReference type="RefSeq" id="WP_094408103.1">
    <property type="nucleotide sequence ID" value="NZ_BMJZ01000006.1"/>
</dbReference>
<dbReference type="PANTHER" id="PTHR43333:SF1">
    <property type="entry name" value="D-ISOMER SPECIFIC 2-HYDROXYACID DEHYDROGENASE NAD-BINDING DOMAIN-CONTAINING PROTEIN"/>
    <property type="match status" value="1"/>
</dbReference>
<evidence type="ECO:0000256" key="1">
    <source>
        <dbReference type="ARBA" id="ARBA00023002"/>
    </source>
</evidence>
<protein>
    <recommendedName>
        <fullName evidence="3">D-isomer specific 2-hydroxyacid dehydrogenase NAD-binding domain-containing protein</fullName>
    </recommendedName>
</protein>
<reference evidence="4 5" key="1">
    <citation type="submission" date="2017-07" db="EMBL/GenBank/DDBJ databases">
        <title>Elstera cyanobacteriorum sp. nov., a novel bacterium isolated from cyanobacterial aggregates in a eutrophic lake.</title>
        <authorList>
            <person name="Cai H."/>
        </authorList>
    </citation>
    <scope>NUCLEOTIDE SEQUENCE [LARGE SCALE GENOMIC DNA]</scope>
    <source>
        <strain evidence="4 5">TH019</strain>
    </source>
</reference>
<comment type="caution">
    <text evidence="4">The sequence shown here is derived from an EMBL/GenBank/DDBJ whole genome shotgun (WGS) entry which is preliminary data.</text>
</comment>
<dbReference type="InterPro" id="IPR006140">
    <property type="entry name" value="D-isomer_DH_NAD-bd"/>
</dbReference>
<dbReference type="Proteomes" id="UP000216361">
    <property type="component" value="Unassembled WGS sequence"/>
</dbReference>
<organism evidence="4 5">
    <name type="scientific">Elstera cyanobacteriorum</name>
    <dbReference type="NCBI Taxonomy" id="2022747"/>
    <lineage>
        <taxon>Bacteria</taxon>
        <taxon>Pseudomonadati</taxon>
        <taxon>Pseudomonadota</taxon>
        <taxon>Alphaproteobacteria</taxon>
        <taxon>Rhodospirillales</taxon>
        <taxon>Rhodospirillaceae</taxon>
        <taxon>Elstera</taxon>
    </lineage>
</organism>
<sequence length="310" mass="33047">MTLLLATPGAAEPWLKILRAEAPDRAVHLWGQTDAQTLATIPYALVWKPPADLFAPLTGLKAIFNLGAGVDALLANPGLPKHVPLVRIVDGGMAAQMAEYALYGVLHVHRRFDLLAQQQAASVWNDPGICDPAETRVGILGLGALAQGVIEKLQPFGFPLSGWSRSPRSVPGVTTYAGLDSLPAFLAGCDVLIVLLPLTAETEGLLSDARLAHLPPGASVINLARGALIDEAALLARLDSGTIRFALLDVFRQEPLPGDHPFWRHPRVRVTPHTSAATLPREAIQQILGNIAAFERGAPMQGVIDPTRGY</sequence>
<dbReference type="InterPro" id="IPR036291">
    <property type="entry name" value="NAD(P)-bd_dom_sf"/>
</dbReference>
<keyword evidence="1" id="KW-0560">Oxidoreductase</keyword>
<evidence type="ECO:0000313" key="5">
    <source>
        <dbReference type="Proteomes" id="UP000216361"/>
    </source>
</evidence>
<dbReference type="EMBL" id="NOXS01000030">
    <property type="protein sequence ID" value="OYQ19684.1"/>
    <property type="molecule type" value="Genomic_DNA"/>
</dbReference>
<evidence type="ECO:0000259" key="3">
    <source>
        <dbReference type="Pfam" id="PF02826"/>
    </source>
</evidence>
<dbReference type="CDD" id="cd12164">
    <property type="entry name" value="GDH_like_2"/>
    <property type="match status" value="1"/>
</dbReference>
<evidence type="ECO:0000313" key="4">
    <source>
        <dbReference type="EMBL" id="OYQ19684.1"/>
    </source>
</evidence>
<dbReference type="SUPFAM" id="SSF51735">
    <property type="entry name" value="NAD(P)-binding Rossmann-fold domains"/>
    <property type="match status" value="1"/>
</dbReference>
<dbReference type="GO" id="GO:0051287">
    <property type="term" value="F:NAD binding"/>
    <property type="evidence" value="ECO:0007669"/>
    <property type="project" value="InterPro"/>
</dbReference>
<dbReference type="PANTHER" id="PTHR43333">
    <property type="entry name" value="2-HACID_DH_C DOMAIN-CONTAINING PROTEIN"/>
    <property type="match status" value="1"/>
</dbReference>
<name>A0A255XTI9_9PROT</name>
<dbReference type="AlphaFoldDB" id="A0A255XTI9"/>